<keyword evidence="1" id="KW-0479">Metal-binding</keyword>
<evidence type="ECO:0000259" key="7">
    <source>
        <dbReference type="PROSITE" id="PS50158"/>
    </source>
</evidence>
<keyword evidence="2" id="KW-0677">Repeat</keyword>
<name>A0A9P0MKH3_ACAOB</name>
<dbReference type="SMART" id="SM00343">
    <property type="entry name" value="ZnF_C2HC"/>
    <property type="match status" value="4"/>
</dbReference>
<protein>
    <recommendedName>
        <fullName evidence="7">CCHC-type domain-containing protein</fullName>
    </recommendedName>
</protein>
<dbReference type="InterPro" id="IPR001878">
    <property type="entry name" value="Znf_CCHC"/>
</dbReference>
<evidence type="ECO:0000256" key="4">
    <source>
        <dbReference type="ARBA" id="ARBA00022833"/>
    </source>
</evidence>
<dbReference type="SUPFAM" id="SSF57756">
    <property type="entry name" value="Retrovirus zinc finger-like domains"/>
    <property type="match status" value="1"/>
</dbReference>
<dbReference type="Gene3D" id="4.10.60.10">
    <property type="entry name" value="Zinc finger, CCHC-type"/>
    <property type="match status" value="2"/>
</dbReference>
<organism evidence="8 9">
    <name type="scientific">Acanthoscelides obtectus</name>
    <name type="common">Bean weevil</name>
    <name type="synonym">Bruchus obtectus</name>
    <dbReference type="NCBI Taxonomy" id="200917"/>
    <lineage>
        <taxon>Eukaryota</taxon>
        <taxon>Metazoa</taxon>
        <taxon>Ecdysozoa</taxon>
        <taxon>Arthropoda</taxon>
        <taxon>Hexapoda</taxon>
        <taxon>Insecta</taxon>
        <taxon>Pterygota</taxon>
        <taxon>Neoptera</taxon>
        <taxon>Endopterygota</taxon>
        <taxon>Coleoptera</taxon>
        <taxon>Polyphaga</taxon>
        <taxon>Cucujiformia</taxon>
        <taxon>Chrysomeloidea</taxon>
        <taxon>Chrysomelidae</taxon>
        <taxon>Bruchinae</taxon>
        <taxon>Bruchini</taxon>
        <taxon>Acanthoscelides</taxon>
    </lineage>
</organism>
<feature type="compositionally biased region" description="Polar residues" evidence="6">
    <location>
        <begin position="356"/>
        <end position="372"/>
    </location>
</feature>
<gene>
    <name evidence="8" type="ORF">ACAOBT_LOCUS35033</name>
</gene>
<evidence type="ECO:0000256" key="6">
    <source>
        <dbReference type="SAM" id="MobiDB-lite"/>
    </source>
</evidence>
<feature type="domain" description="CCHC-type" evidence="7">
    <location>
        <begin position="134"/>
        <end position="147"/>
    </location>
</feature>
<feature type="non-terminal residue" evidence="8">
    <location>
        <position position="435"/>
    </location>
</feature>
<dbReference type="GO" id="GO:0003676">
    <property type="term" value="F:nucleic acid binding"/>
    <property type="evidence" value="ECO:0007669"/>
    <property type="project" value="InterPro"/>
</dbReference>
<dbReference type="PANTHER" id="PTHR47103">
    <property type="entry name" value="DNA-BINDING PROTEIN"/>
    <property type="match status" value="1"/>
</dbReference>
<feature type="domain" description="CCHC-type" evidence="7">
    <location>
        <begin position="111"/>
        <end position="124"/>
    </location>
</feature>
<dbReference type="InterPro" id="IPR036875">
    <property type="entry name" value="Znf_CCHC_sf"/>
</dbReference>
<evidence type="ECO:0000313" key="8">
    <source>
        <dbReference type="EMBL" id="CAH2015923.1"/>
    </source>
</evidence>
<dbReference type="OrthoDB" id="6725237at2759"/>
<dbReference type="AlphaFoldDB" id="A0A9P0MKH3"/>
<dbReference type="InterPro" id="IPR021109">
    <property type="entry name" value="Peptidase_aspartic_dom_sf"/>
</dbReference>
<reference evidence="8" key="1">
    <citation type="submission" date="2022-03" db="EMBL/GenBank/DDBJ databases">
        <authorList>
            <person name="Sayadi A."/>
        </authorList>
    </citation>
    <scope>NUCLEOTIDE SEQUENCE</scope>
</reference>
<evidence type="ECO:0000313" key="9">
    <source>
        <dbReference type="Proteomes" id="UP001152888"/>
    </source>
</evidence>
<evidence type="ECO:0000256" key="3">
    <source>
        <dbReference type="ARBA" id="ARBA00022771"/>
    </source>
</evidence>
<accession>A0A9P0MKH3</accession>
<sequence>QANAKAGNYESPDELFYGFLSKVASFRESPAKRMGTTENFDLQPSTSGQLTFRCILCKKVGHKARHCLLRRSNQATSSSTPRSSDQGIRCPRCGKKGHTEQLCWSRVKPTCSSCGKMGHKDQDCWKRPSLTSTCTTCGKRGHLAENCWTKERGKPKDVRILQRQVPNSFYNIAIEINGQHFNGYIDTGSQLNVANIRVANKLNLKLYPTDIILRNFSGSHIVPEGTSQGRNTNQKEVSRKVGYQKFGRPYKIKKVLGNDRYEITSLEGLKGYKRFRAIVSADSLREWKGGVVDIRESESEVNSTDELIDLFRRRSEAKTKLGRGIPSLTQGALSVGIQQTEMKISHEDTIPRQLTSASETSAANDDAISTVQHAPKKRNTIKTQIKNDLSHSCTIVKLKSATYQTPNYGVHSPSEENEQIFIHRKTENELATNYT</sequence>
<keyword evidence="9" id="KW-1185">Reference proteome</keyword>
<dbReference type="GO" id="GO:0008270">
    <property type="term" value="F:zinc ion binding"/>
    <property type="evidence" value="ECO:0007669"/>
    <property type="project" value="UniProtKB-KW"/>
</dbReference>
<dbReference type="PANTHER" id="PTHR47103:SF8">
    <property type="entry name" value="DNA-BINDING PROTEIN"/>
    <property type="match status" value="1"/>
</dbReference>
<evidence type="ECO:0000256" key="5">
    <source>
        <dbReference type="PROSITE-ProRule" id="PRU00047"/>
    </source>
</evidence>
<keyword evidence="3 5" id="KW-0863">Zinc-finger</keyword>
<evidence type="ECO:0000256" key="2">
    <source>
        <dbReference type="ARBA" id="ARBA00022737"/>
    </source>
</evidence>
<evidence type="ECO:0000256" key="1">
    <source>
        <dbReference type="ARBA" id="ARBA00022723"/>
    </source>
</evidence>
<dbReference type="Proteomes" id="UP001152888">
    <property type="component" value="Unassembled WGS sequence"/>
</dbReference>
<dbReference type="PROSITE" id="PS50158">
    <property type="entry name" value="ZF_CCHC"/>
    <property type="match status" value="2"/>
</dbReference>
<proteinExistence type="predicted"/>
<keyword evidence="4" id="KW-0862">Zinc</keyword>
<dbReference type="SUPFAM" id="SSF50630">
    <property type="entry name" value="Acid proteases"/>
    <property type="match status" value="1"/>
</dbReference>
<feature type="region of interest" description="Disordered" evidence="6">
    <location>
        <begin position="356"/>
        <end position="375"/>
    </location>
</feature>
<comment type="caution">
    <text evidence="8">The sequence shown here is derived from an EMBL/GenBank/DDBJ whole genome shotgun (WGS) entry which is preliminary data.</text>
</comment>
<dbReference type="EMBL" id="CAKOFQ010008774">
    <property type="protein sequence ID" value="CAH2015923.1"/>
    <property type="molecule type" value="Genomic_DNA"/>
</dbReference>